<dbReference type="EMBL" id="JAADAI010000136">
    <property type="protein sequence ID" value="NCS57559.1"/>
    <property type="molecule type" value="Genomic_DNA"/>
</dbReference>
<gene>
    <name evidence="1" type="ORF">GPJ16_11670</name>
</gene>
<evidence type="ECO:0000313" key="2">
    <source>
        <dbReference type="Proteomes" id="UP000799330"/>
    </source>
</evidence>
<evidence type="ECO:0000313" key="1">
    <source>
        <dbReference type="EMBL" id="NCS57559.1"/>
    </source>
</evidence>
<accession>A0A966G001</accession>
<proteinExistence type="predicted"/>
<organism evidence="1 2">
    <name type="scientific">Microcystis aeruginosa G11-04</name>
    <dbReference type="NCBI Taxonomy" id="2685956"/>
    <lineage>
        <taxon>Bacteria</taxon>
        <taxon>Bacillati</taxon>
        <taxon>Cyanobacteriota</taxon>
        <taxon>Cyanophyceae</taxon>
        <taxon>Oscillatoriophycideae</taxon>
        <taxon>Chroococcales</taxon>
        <taxon>Microcystaceae</taxon>
        <taxon>Microcystis</taxon>
    </lineage>
</organism>
<comment type="caution">
    <text evidence="1">The sequence shown here is derived from an EMBL/GenBank/DDBJ whole genome shotgun (WGS) entry which is preliminary data.</text>
</comment>
<dbReference type="Proteomes" id="UP000799330">
    <property type="component" value="Unassembled WGS sequence"/>
</dbReference>
<reference evidence="1" key="1">
    <citation type="journal article" date="2019" name="Mol. Ecol.">
        <title>Genome evolution and host-microbiome shifts correspond with intraspecific niche divergence within harmful algal bloom-forming Microcystis aeruginosa.</title>
        <authorList>
            <person name="Jackrel S.L."/>
            <person name="White J.D."/>
            <person name="Evans J.T."/>
            <person name="Buffin K."/>
            <person name="Hayden K."/>
            <person name="Sarnelle O."/>
            <person name="Denef V.J."/>
        </authorList>
    </citation>
    <scope>NUCLEOTIDE SEQUENCE</scope>
    <source>
        <strain evidence="1">G11-04</strain>
    </source>
</reference>
<protein>
    <submittedName>
        <fullName evidence="1">Uncharacterized protein</fullName>
    </submittedName>
</protein>
<dbReference type="AlphaFoldDB" id="A0A966G001"/>
<name>A0A966G001_MICAE</name>
<sequence length="50" mass="5962">MWVLVKIFLNPYPRLFPNPYSLFLKIAADRYNHLYLPKNDPSIETPILKT</sequence>